<proteinExistence type="predicted"/>
<reference evidence="1" key="1">
    <citation type="submission" date="2021-05" db="EMBL/GenBank/DDBJ databases">
        <authorList>
            <person name="Scholz U."/>
            <person name="Mascher M."/>
            <person name="Fiebig A."/>
        </authorList>
    </citation>
    <scope>NUCLEOTIDE SEQUENCE [LARGE SCALE GENOMIC DNA]</scope>
</reference>
<keyword evidence="2" id="KW-1185">Reference proteome</keyword>
<reference evidence="1" key="2">
    <citation type="submission" date="2025-09" db="UniProtKB">
        <authorList>
            <consortium name="EnsemblPlants"/>
        </authorList>
    </citation>
    <scope>IDENTIFICATION</scope>
</reference>
<dbReference type="Proteomes" id="UP001732700">
    <property type="component" value="Chromosome 3C"/>
</dbReference>
<dbReference type="EnsemblPlants" id="AVESA.00010b.r2.3CG0458860.1">
    <property type="protein sequence ID" value="AVESA.00010b.r2.3CG0458860.1.CDS"/>
    <property type="gene ID" value="AVESA.00010b.r2.3CG0458860"/>
</dbReference>
<name>A0ACD5VK21_AVESA</name>
<organism evidence="1 2">
    <name type="scientific">Avena sativa</name>
    <name type="common">Oat</name>
    <dbReference type="NCBI Taxonomy" id="4498"/>
    <lineage>
        <taxon>Eukaryota</taxon>
        <taxon>Viridiplantae</taxon>
        <taxon>Streptophyta</taxon>
        <taxon>Embryophyta</taxon>
        <taxon>Tracheophyta</taxon>
        <taxon>Spermatophyta</taxon>
        <taxon>Magnoliopsida</taxon>
        <taxon>Liliopsida</taxon>
        <taxon>Poales</taxon>
        <taxon>Poaceae</taxon>
        <taxon>BOP clade</taxon>
        <taxon>Pooideae</taxon>
        <taxon>Poodae</taxon>
        <taxon>Poeae</taxon>
        <taxon>Poeae Chloroplast Group 1 (Aveneae type)</taxon>
        <taxon>Aveninae</taxon>
        <taxon>Avena</taxon>
    </lineage>
</organism>
<protein>
    <submittedName>
        <fullName evidence="1">Uncharacterized protein</fullName>
    </submittedName>
</protein>
<sequence length="211" mass="23367">MEMEGKRKATKGGKRSRTSSGTTTAVTMERKEVERERRQHMKQLCAKLASLIPQENYSSTVTMTQLGSLDEAAKYIQKLKERVNELRQRRISSSASADLRGISGVSASTNTARNGGVGSLDLEGEKGASTLVVEVKQHDDWRMDVVLICNANRPVKLHEVITILEEEGAEIINANRSVADLKIFYSIHSRALSSRIGIEVSRVSERLRALV</sequence>
<evidence type="ECO:0000313" key="1">
    <source>
        <dbReference type="EnsemblPlants" id="AVESA.00010b.r2.3CG0458860.1.CDS"/>
    </source>
</evidence>
<accession>A0ACD5VK21</accession>
<evidence type="ECO:0000313" key="2">
    <source>
        <dbReference type="Proteomes" id="UP001732700"/>
    </source>
</evidence>